<sequence>MIPSSAVLTALVAIVCCLRKVTAASDIANLDNAHQFNTLCKLIRLPEADLTVFAADGNHEADYTEILQLNMSVAPESWKSKLSVATKGAPAAAIAKNFSLTEQEIDQTWQKNWDKWIAAHDAVKDANKQPEAIKKLELTKLDTVQRAQADLLIRAAAAAAETLYRQAERLKPQTTQITAAKAKETLIKAVYGAAATTPTYTNGQAWTDYDRTRANSCTEAKATSAAATLICLCAKAQTNGRDEPCARNQKADTTWDSGTTADLATVFAEVIGGCPKIGKATLTATALEQLAADIRQAIHVNTHGGFLGATKTGACGGTSSDGICVKYTGYSADTASHKGKVKWLDELETLATTLKNQEQAISKFHQVAAAVTGARNSAFQAAQVVRAYQPPAAPLATSPAADSGDNNARKAKREEAEKECNKIVKDTECNTPCKWDAAAKDDKKCTLSDEAKQAAEKAAAKQEAGADGKTTNTT</sequence>
<dbReference type="EMBL" id="KY404405">
    <property type="protein sequence ID" value="ARB50656.1"/>
    <property type="molecule type" value="Genomic_DNA"/>
</dbReference>
<keyword evidence="5 10" id="KW-0732">Signal</keyword>
<dbReference type="VEuPathDB" id="TriTrypDB:Tb1125.Tb10.v4.0089"/>
<protein>
    <submittedName>
        <fullName evidence="12 13">Variant surface glycoprotein</fullName>
    </submittedName>
</protein>
<dbReference type="VEuPathDB" id="TriTrypDB:Tb10.v4.0089"/>
<name>A0A1J0RAL5_9TRYP</name>
<dbReference type="InterPro" id="IPR025932">
    <property type="entry name" value="Trypano_VSG_B_N_dom"/>
</dbReference>
<feature type="region of interest" description="Disordered" evidence="9">
    <location>
        <begin position="438"/>
        <end position="474"/>
    </location>
</feature>
<keyword evidence="8" id="KW-0449">Lipoprotein</keyword>
<accession>A0A1J0RAL5</accession>
<evidence type="ECO:0000313" key="12">
    <source>
        <dbReference type="EMBL" id="APD74913.1"/>
    </source>
</evidence>
<keyword evidence="6" id="KW-0472">Membrane</keyword>
<evidence type="ECO:0000256" key="6">
    <source>
        <dbReference type="ARBA" id="ARBA00023136"/>
    </source>
</evidence>
<reference evidence="12" key="1">
    <citation type="submission" date="2016-08" db="EMBL/GenBank/DDBJ databases">
        <title>VSG repertoire of Trypanosoma brucei EATRO 1125.</title>
        <authorList>
            <person name="Cross G.A."/>
        </authorList>
    </citation>
    <scope>NUCLEOTIDE SEQUENCE</scope>
    <source>
        <strain evidence="12">EATRO 1125</strain>
    </source>
</reference>
<dbReference type="InterPro" id="IPR027446">
    <property type="entry name" value="VSG_C_dom_sf"/>
</dbReference>
<feature type="chain" id="PRO_5011896355" evidence="10">
    <location>
        <begin position="24"/>
        <end position="474"/>
    </location>
</feature>
<organism evidence="12">
    <name type="scientific">Trypanosoma brucei</name>
    <dbReference type="NCBI Taxonomy" id="5691"/>
    <lineage>
        <taxon>Eukaryota</taxon>
        <taxon>Discoba</taxon>
        <taxon>Euglenozoa</taxon>
        <taxon>Kinetoplastea</taxon>
        <taxon>Metakinetoplastina</taxon>
        <taxon>Trypanosomatida</taxon>
        <taxon>Trypanosomatidae</taxon>
        <taxon>Trypanosoma</taxon>
    </lineage>
</organism>
<comment type="function">
    <text evidence="1">VSG forms a coat on the surface of the parasite. The trypanosome evades the immune response of the host by expressing a series of antigenically distinct VSGs from an estimated 1000 VSG genes.</text>
</comment>
<feature type="region of interest" description="Disordered" evidence="9">
    <location>
        <begin position="394"/>
        <end position="419"/>
    </location>
</feature>
<evidence type="ECO:0000256" key="4">
    <source>
        <dbReference type="ARBA" id="ARBA00022622"/>
    </source>
</evidence>
<evidence type="ECO:0000256" key="2">
    <source>
        <dbReference type="ARBA" id="ARBA00004609"/>
    </source>
</evidence>
<evidence type="ECO:0000256" key="5">
    <source>
        <dbReference type="ARBA" id="ARBA00022729"/>
    </source>
</evidence>
<dbReference type="EMBL" id="KX700957">
    <property type="protein sequence ID" value="APD74913.1"/>
    <property type="molecule type" value="Genomic_DNA"/>
</dbReference>
<dbReference type="GO" id="GO:0005886">
    <property type="term" value="C:plasma membrane"/>
    <property type="evidence" value="ECO:0007669"/>
    <property type="project" value="UniProtKB-SubCell"/>
</dbReference>
<evidence type="ECO:0000256" key="10">
    <source>
        <dbReference type="SAM" id="SignalP"/>
    </source>
</evidence>
<dbReference type="VEuPathDB" id="TriTrypDB:Tb427_000444500"/>
<evidence type="ECO:0000256" key="1">
    <source>
        <dbReference type="ARBA" id="ARBA00002523"/>
    </source>
</evidence>
<feature type="signal peptide" evidence="10">
    <location>
        <begin position="1"/>
        <end position="23"/>
    </location>
</feature>
<comment type="subcellular location">
    <subcellularLocation>
        <location evidence="2">Cell membrane</location>
        <topology evidence="2">Lipid-anchor</topology>
        <topology evidence="2">GPI-anchor</topology>
    </subcellularLocation>
</comment>
<dbReference type="GO" id="GO:0098552">
    <property type="term" value="C:side of membrane"/>
    <property type="evidence" value="ECO:0007669"/>
    <property type="project" value="UniProtKB-KW"/>
</dbReference>
<proteinExistence type="predicted"/>
<evidence type="ECO:0000256" key="8">
    <source>
        <dbReference type="ARBA" id="ARBA00023288"/>
    </source>
</evidence>
<feature type="domain" description="Trypanosome variant surface glycoprotein B-type N-terminal" evidence="11">
    <location>
        <begin position="18"/>
        <end position="371"/>
    </location>
</feature>
<keyword evidence="3" id="KW-1003">Cell membrane</keyword>
<evidence type="ECO:0000259" key="11">
    <source>
        <dbReference type="Pfam" id="PF13206"/>
    </source>
</evidence>
<evidence type="ECO:0000256" key="7">
    <source>
        <dbReference type="ARBA" id="ARBA00023180"/>
    </source>
</evidence>
<dbReference type="SUPFAM" id="SSF118251">
    <property type="entry name" value="Variant surface glycoprotein MITAT 1.2, VSG 221, C-terminal domain"/>
    <property type="match status" value="1"/>
</dbReference>
<dbReference type="Pfam" id="PF13206">
    <property type="entry name" value="VSG_B"/>
    <property type="match status" value="1"/>
</dbReference>
<keyword evidence="7" id="KW-0325">Glycoprotein</keyword>
<feature type="compositionally biased region" description="Basic and acidic residues" evidence="9">
    <location>
        <begin position="438"/>
        <end position="466"/>
    </location>
</feature>
<reference evidence="13" key="2">
    <citation type="submission" date="2016-12" db="EMBL/GenBank/DDBJ databases">
        <title>Extending the VSGnome of Trypanosoma brucei strain TREU927.</title>
        <authorList>
            <person name="Cross G.A."/>
        </authorList>
    </citation>
    <scope>NUCLEOTIDE SEQUENCE</scope>
    <source>
        <strain evidence="13">Tb927.99.543</strain>
    </source>
</reference>
<dbReference type="Gene3D" id="4.10.110.20">
    <property type="entry name" value="Variant surface glycoprotein MITAT 1.2, VSG 221, C-terminal domain"/>
    <property type="match status" value="1"/>
</dbReference>
<evidence type="ECO:0000256" key="3">
    <source>
        <dbReference type="ARBA" id="ARBA00022475"/>
    </source>
</evidence>
<evidence type="ECO:0000313" key="13">
    <source>
        <dbReference type="EMBL" id="ARB50656.1"/>
    </source>
</evidence>
<keyword evidence="4" id="KW-0336">GPI-anchor</keyword>
<dbReference type="AlphaFoldDB" id="A0A1J0RAL5"/>
<evidence type="ECO:0000256" key="9">
    <source>
        <dbReference type="SAM" id="MobiDB-lite"/>
    </source>
</evidence>